<proteinExistence type="predicted"/>
<evidence type="ECO:0000259" key="1">
    <source>
        <dbReference type="Pfam" id="PF12697"/>
    </source>
</evidence>
<protein>
    <submittedName>
        <fullName evidence="2">Pimeloyl-ACP methyl ester carboxylesterase</fullName>
    </submittedName>
</protein>
<dbReference type="Gene3D" id="3.40.50.1820">
    <property type="entry name" value="alpha/beta hydrolase"/>
    <property type="match status" value="1"/>
</dbReference>
<dbReference type="SUPFAM" id="SSF53474">
    <property type="entry name" value="alpha/beta-Hydrolases"/>
    <property type="match status" value="1"/>
</dbReference>
<accession>A0A4Q7N9J1</accession>
<dbReference type="InterPro" id="IPR050266">
    <property type="entry name" value="AB_hydrolase_sf"/>
</dbReference>
<dbReference type="OrthoDB" id="5521505at2"/>
<reference evidence="2 3" key="1">
    <citation type="submission" date="2019-02" db="EMBL/GenBank/DDBJ databases">
        <title>Genomic Encyclopedia of Type Strains, Phase IV (KMG-IV): sequencing the most valuable type-strain genomes for metagenomic binning, comparative biology and taxonomic classification.</title>
        <authorList>
            <person name="Goeker M."/>
        </authorList>
    </citation>
    <scope>NUCLEOTIDE SEQUENCE [LARGE SCALE GENOMIC DNA]</scope>
    <source>
        <strain evidence="2 3">K24</strain>
    </source>
</reference>
<dbReference type="RefSeq" id="WP_130361788.1">
    <property type="nucleotide sequence ID" value="NZ_SGXC01000003.1"/>
</dbReference>
<dbReference type="InterPro" id="IPR000073">
    <property type="entry name" value="AB_hydrolase_1"/>
</dbReference>
<dbReference type="Proteomes" id="UP000292445">
    <property type="component" value="Unassembled WGS sequence"/>
</dbReference>
<dbReference type="PRINTS" id="PR00111">
    <property type="entry name" value="ABHYDROLASE"/>
</dbReference>
<name>A0A4Q7N9J1_9BURK</name>
<dbReference type="Pfam" id="PF12697">
    <property type="entry name" value="Abhydrolase_6"/>
    <property type="match status" value="1"/>
</dbReference>
<organism evidence="2 3">
    <name type="scientific">Pigmentiphaga kullae</name>
    <dbReference type="NCBI Taxonomy" id="151784"/>
    <lineage>
        <taxon>Bacteria</taxon>
        <taxon>Pseudomonadati</taxon>
        <taxon>Pseudomonadota</taxon>
        <taxon>Betaproteobacteria</taxon>
        <taxon>Burkholderiales</taxon>
        <taxon>Alcaligenaceae</taxon>
        <taxon>Pigmentiphaga</taxon>
    </lineage>
</organism>
<sequence>MTWPARVVRSGSGASVVLIHGVGLDLGMWDELVQALGGEFELIRYDMLGHGDTPLLAGEIDLDRYVAQLGEVLRAEGLRRPCVVGYSMGGLVAGRFAARHPGDVGKLVLMSTVFRRTEAERHAVRTRLAQAEGGDALAGAQASVERWFSRAFIEAEPNRVDAIRRRLLANRREDFLAAYRIFAGVDGVLPEAAPQIRCPVLVLTGDQDTGSTPRMAEELARSIPHAALRIVPGQKHMLPVEGVTAAAAALRDFLGPGGTRRAA</sequence>
<comment type="caution">
    <text evidence="2">The sequence shown here is derived from an EMBL/GenBank/DDBJ whole genome shotgun (WGS) entry which is preliminary data.</text>
</comment>
<feature type="domain" description="AB hydrolase-1" evidence="1">
    <location>
        <begin position="16"/>
        <end position="240"/>
    </location>
</feature>
<dbReference type="EMBL" id="SGXC01000003">
    <property type="protein sequence ID" value="RZS78842.1"/>
    <property type="molecule type" value="Genomic_DNA"/>
</dbReference>
<keyword evidence="3" id="KW-1185">Reference proteome</keyword>
<evidence type="ECO:0000313" key="3">
    <source>
        <dbReference type="Proteomes" id="UP000292445"/>
    </source>
</evidence>
<gene>
    <name evidence="2" type="ORF">EV675_5499</name>
</gene>
<evidence type="ECO:0000313" key="2">
    <source>
        <dbReference type="EMBL" id="RZS78842.1"/>
    </source>
</evidence>
<dbReference type="AlphaFoldDB" id="A0A4Q7N9J1"/>
<dbReference type="PANTHER" id="PTHR43798">
    <property type="entry name" value="MONOACYLGLYCEROL LIPASE"/>
    <property type="match status" value="1"/>
</dbReference>
<dbReference type="InterPro" id="IPR029058">
    <property type="entry name" value="AB_hydrolase_fold"/>
</dbReference>